<dbReference type="InterPro" id="IPR013088">
    <property type="entry name" value="Znf_NHR/GATA"/>
</dbReference>
<dbReference type="GO" id="GO:0008270">
    <property type="term" value="F:zinc ion binding"/>
    <property type="evidence" value="ECO:0007669"/>
    <property type="project" value="UniProtKB-KW"/>
</dbReference>
<name>A0A1Y2AYA3_9TREE</name>
<evidence type="ECO:0000256" key="1">
    <source>
        <dbReference type="ARBA" id="ARBA00022723"/>
    </source>
</evidence>
<feature type="region of interest" description="Disordered" evidence="5">
    <location>
        <begin position="1"/>
        <end position="71"/>
    </location>
</feature>
<evidence type="ECO:0000313" key="7">
    <source>
        <dbReference type="EMBL" id="ORY27434.1"/>
    </source>
</evidence>
<evidence type="ECO:0000256" key="4">
    <source>
        <dbReference type="PROSITE-ProRule" id="PRU00094"/>
    </source>
</evidence>
<dbReference type="GO" id="GO:0006355">
    <property type="term" value="P:regulation of DNA-templated transcription"/>
    <property type="evidence" value="ECO:0007669"/>
    <property type="project" value="InterPro"/>
</dbReference>
<keyword evidence="8" id="KW-1185">Reference proteome</keyword>
<dbReference type="GO" id="GO:0043565">
    <property type="term" value="F:sequence-specific DNA binding"/>
    <property type="evidence" value="ECO:0007669"/>
    <property type="project" value="InterPro"/>
</dbReference>
<dbReference type="CDD" id="cd00202">
    <property type="entry name" value="ZnF_GATA"/>
    <property type="match status" value="1"/>
</dbReference>
<feature type="compositionally biased region" description="Low complexity" evidence="5">
    <location>
        <begin position="23"/>
        <end position="45"/>
    </location>
</feature>
<accession>A0A1Y2AYA3</accession>
<dbReference type="PROSITE" id="PS50114">
    <property type="entry name" value="GATA_ZN_FINGER_2"/>
    <property type="match status" value="1"/>
</dbReference>
<gene>
    <name evidence="7" type="ORF">BCR39DRAFT_538007</name>
</gene>
<dbReference type="InterPro" id="IPR051140">
    <property type="entry name" value="GATA_TF"/>
</dbReference>
<feature type="region of interest" description="Disordered" evidence="5">
    <location>
        <begin position="117"/>
        <end position="139"/>
    </location>
</feature>
<dbReference type="Pfam" id="PF00320">
    <property type="entry name" value="GATA"/>
    <property type="match status" value="1"/>
</dbReference>
<comment type="caution">
    <text evidence="7">The sequence shown here is derived from an EMBL/GenBank/DDBJ whole genome shotgun (WGS) entry which is preliminary data.</text>
</comment>
<dbReference type="SUPFAM" id="SSF57716">
    <property type="entry name" value="Glucocorticoid receptor-like (DNA-binding domain)"/>
    <property type="match status" value="1"/>
</dbReference>
<feature type="domain" description="GATA-type" evidence="6">
    <location>
        <begin position="368"/>
        <end position="403"/>
    </location>
</feature>
<evidence type="ECO:0000259" key="6">
    <source>
        <dbReference type="PROSITE" id="PS50114"/>
    </source>
</evidence>
<feature type="compositionally biased region" description="Polar residues" evidence="5">
    <location>
        <begin position="332"/>
        <end position="343"/>
    </location>
</feature>
<keyword evidence="1" id="KW-0479">Metal-binding</keyword>
<evidence type="ECO:0000256" key="5">
    <source>
        <dbReference type="SAM" id="MobiDB-lite"/>
    </source>
</evidence>
<evidence type="ECO:0000313" key="8">
    <source>
        <dbReference type="Proteomes" id="UP000193986"/>
    </source>
</evidence>
<dbReference type="Gene3D" id="3.30.50.10">
    <property type="entry name" value="Erythroid Transcription Factor GATA-1, subunit A"/>
    <property type="match status" value="1"/>
</dbReference>
<keyword evidence="3" id="KW-0862">Zinc</keyword>
<dbReference type="PANTHER" id="PTHR45658:SF18">
    <property type="entry name" value="PROTEIN GAT2"/>
    <property type="match status" value="1"/>
</dbReference>
<dbReference type="STRING" id="71784.A0A1Y2AYA3"/>
<sequence>MNHPQLPRGPPPLSTLSHSFDDTPSSAHTSTSSSSYSATPRSTNSISDLPFTPNHHHRRIMSPSIHTHLPPPSVPSTFLPSYYPESRNNDALPSHLASSAESATRSTYSLGSSGHLLDGVAMKSPPRQPRHTAIPTYEISSPDAATRSLLPAGWDRSEKSWNYWGPSCHLDLPDSLLKTVQSRSSSPRDGGGSGAIDQHATSPPHNIASPQPHVVFHPPRRSFSVNGSDAVPNSSGYPGMLYDNVPLPDGMNITSWGASGPEGRVSGDDYAQVLAIYQHILSALPHVQPSTTAASPGGAPFDHLVSLAIEAQDIISGQSTEEHTPDAPPSQTPIVESRSTSATEVRRGPTTMTTGRNQPGAGGGAEAKKGTTKCLGCGATETPEWRRGPMGPRTLCNACGLVHMKLQRKRRKQEEKAAAAAAAAAAGAVNGSK</sequence>
<dbReference type="InParanoid" id="A0A1Y2AYA3"/>
<protein>
    <recommendedName>
        <fullName evidence="6">GATA-type domain-containing protein</fullName>
    </recommendedName>
</protein>
<feature type="region of interest" description="Disordered" evidence="5">
    <location>
        <begin position="318"/>
        <end position="389"/>
    </location>
</feature>
<evidence type="ECO:0000256" key="3">
    <source>
        <dbReference type="ARBA" id="ARBA00022833"/>
    </source>
</evidence>
<dbReference type="SMART" id="SM00401">
    <property type="entry name" value="ZnF_GATA"/>
    <property type="match status" value="1"/>
</dbReference>
<evidence type="ECO:0000256" key="2">
    <source>
        <dbReference type="ARBA" id="ARBA00022771"/>
    </source>
</evidence>
<dbReference type="AlphaFoldDB" id="A0A1Y2AYA3"/>
<dbReference type="OrthoDB" id="2162994at2759"/>
<reference evidence="7 8" key="1">
    <citation type="submission" date="2016-07" db="EMBL/GenBank/DDBJ databases">
        <title>Pervasive Adenine N6-methylation of Active Genes in Fungi.</title>
        <authorList>
            <consortium name="DOE Joint Genome Institute"/>
            <person name="Mondo S.J."/>
            <person name="Dannebaum R.O."/>
            <person name="Kuo R.C."/>
            <person name="Labutti K."/>
            <person name="Haridas S."/>
            <person name="Kuo A."/>
            <person name="Salamov A."/>
            <person name="Ahrendt S.R."/>
            <person name="Lipzen A."/>
            <person name="Sullivan W."/>
            <person name="Andreopoulos W.B."/>
            <person name="Clum A."/>
            <person name="Lindquist E."/>
            <person name="Daum C."/>
            <person name="Ramamoorthy G.K."/>
            <person name="Gryganskyi A."/>
            <person name="Culley D."/>
            <person name="Magnuson J.K."/>
            <person name="James T.Y."/>
            <person name="O'Malley M.A."/>
            <person name="Stajich J.E."/>
            <person name="Spatafora J.W."/>
            <person name="Visel A."/>
            <person name="Grigoriev I.V."/>
        </authorList>
    </citation>
    <scope>NUCLEOTIDE SEQUENCE [LARGE SCALE GENOMIC DNA]</scope>
    <source>
        <strain evidence="7 8">68-887.2</strain>
    </source>
</reference>
<feature type="region of interest" description="Disordered" evidence="5">
    <location>
        <begin position="179"/>
        <end position="230"/>
    </location>
</feature>
<dbReference type="PANTHER" id="PTHR45658">
    <property type="entry name" value="GATA TRANSCRIPTION FACTOR"/>
    <property type="match status" value="1"/>
</dbReference>
<dbReference type="EMBL" id="MCFC01000038">
    <property type="protein sequence ID" value="ORY27434.1"/>
    <property type="molecule type" value="Genomic_DNA"/>
</dbReference>
<dbReference type="InterPro" id="IPR000679">
    <property type="entry name" value="Znf_GATA"/>
</dbReference>
<keyword evidence="2 4" id="KW-0863">Zinc-finger</keyword>
<dbReference type="Proteomes" id="UP000193986">
    <property type="component" value="Unassembled WGS sequence"/>
</dbReference>
<organism evidence="7 8">
    <name type="scientific">Naematelia encephala</name>
    <dbReference type="NCBI Taxonomy" id="71784"/>
    <lineage>
        <taxon>Eukaryota</taxon>
        <taxon>Fungi</taxon>
        <taxon>Dikarya</taxon>
        <taxon>Basidiomycota</taxon>
        <taxon>Agaricomycotina</taxon>
        <taxon>Tremellomycetes</taxon>
        <taxon>Tremellales</taxon>
        <taxon>Naemateliaceae</taxon>
        <taxon>Naematelia</taxon>
    </lineage>
</organism>
<proteinExistence type="predicted"/>